<gene>
    <name evidence="4 5" type="primary">gtfB</name>
    <name evidence="5" type="ORF">DHL47_07535</name>
</gene>
<protein>
    <recommendedName>
        <fullName evidence="4">UDP-N-acetylglucosamine--peptide N-acetylglucosaminyltransferase stabilizing protein GtfB</fullName>
    </recommendedName>
    <alternativeName>
        <fullName evidence="4">Glycosyltransferase stabilizing protein GtfB</fullName>
    </alternativeName>
</protein>
<evidence type="ECO:0000256" key="2">
    <source>
        <dbReference type="ARBA" id="ARBA00022475"/>
    </source>
</evidence>
<dbReference type="RefSeq" id="WP_209551408.1">
    <property type="nucleotide sequence ID" value="NZ_QFAY01000013.1"/>
</dbReference>
<dbReference type="Proteomes" id="UP001519349">
    <property type="component" value="Unassembled WGS sequence"/>
</dbReference>
<dbReference type="InterPro" id="IPR014268">
    <property type="entry name" value="GtfB"/>
</dbReference>
<dbReference type="EMBL" id="QFAY01000013">
    <property type="protein sequence ID" value="MBP2621168.1"/>
    <property type="molecule type" value="Genomic_DNA"/>
</dbReference>
<comment type="caution">
    <text evidence="5">The sequence shown here is derived from an EMBL/GenBank/DDBJ whole genome shotgun (WGS) entry which is preliminary data.</text>
</comment>
<keyword evidence="3 4" id="KW-0472">Membrane</keyword>
<comment type="subcellular location">
    <subcellularLocation>
        <location evidence="4">Cell membrane</location>
        <topology evidence="4">Peripheral membrane protein</topology>
    </subcellularLocation>
</comment>
<accession>A0ABS5AY44</accession>
<evidence type="ECO:0000313" key="6">
    <source>
        <dbReference type="Proteomes" id="UP001519349"/>
    </source>
</evidence>
<evidence type="ECO:0000256" key="4">
    <source>
        <dbReference type="HAMAP-Rule" id="MF_01473"/>
    </source>
</evidence>
<dbReference type="HAMAP" id="MF_01473">
    <property type="entry name" value="GtfB"/>
    <property type="match status" value="1"/>
</dbReference>
<evidence type="ECO:0000256" key="1">
    <source>
        <dbReference type="ARBA" id="ARBA00004922"/>
    </source>
</evidence>
<comment type="subunit">
    <text evidence="4">Forms a heterotetramer with 2 subunits each of GtfA and GtfB. Part of the accessory SecA2/SecY2 protein translocation apparatus.</text>
</comment>
<organism evidence="5 6">
    <name type="scientific">Streptococcus panodentis</name>
    <dbReference type="NCBI Taxonomy" id="1581472"/>
    <lineage>
        <taxon>Bacteria</taxon>
        <taxon>Bacillati</taxon>
        <taxon>Bacillota</taxon>
        <taxon>Bacilli</taxon>
        <taxon>Lactobacillales</taxon>
        <taxon>Streptococcaceae</taxon>
        <taxon>Streptococcus</taxon>
    </lineage>
</organism>
<evidence type="ECO:0000256" key="3">
    <source>
        <dbReference type="ARBA" id="ARBA00023136"/>
    </source>
</evidence>
<comment type="function">
    <text evidence="4">Required for polymorphic O-glycosylation of the serine-rich repeat protein in this bacteria. A stabilizing protein that is part of the accessory SecA2/SecY2 system specifically required to export serine-rich repeat cell wall proteins usually encoded upstream in the same operon. The GtfA-GtfB complex adds GlcNAc from UDP-GlcNAc to the substrate protein, attaching the first sugar residue. Stabilizes the glycosylation activity of GtfA. Has no N-acetylglucosaminyl transferase activity on its own.</text>
</comment>
<keyword evidence="2 4" id="KW-1003">Cell membrane</keyword>
<reference evidence="5 6" key="1">
    <citation type="submission" date="2018-05" db="EMBL/GenBank/DDBJ databases">
        <title>Draft genome sequence of Streptococcus panodentis CCUG 70867T.</title>
        <authorList>
            <person name="Salva-Serra F."/>
            <person name="Mendez V."/>
            <person name="Jaen-Luchoro D."/>
            <person name="Gonzales-Siles L."/>
            <person name="Karlsson R."/>
            <person name="Engstrom-Jakobsson H."/>
            <person name="Busquets A."/>
            <person name="Gomila M."/>
            <person name="Pineiro-Iglesias B."/>
            <person name="Bennasar-Figueras A."/>
            <person name="Seeger M."/>
            <person name="Moore E."/>
        </authorList>
    </citation>
    <scope>NUCLEOTIDE SEQUENCE [LARGE SCALE GENOMIC DNA]</scope>
    <source>
        <strain evidence="5 6">CCUG 70867</strain>
    </source>
</reference>
<dbReference type="NCBIfam" id="TIGR02919">
    <property type="entry name" value="accessory Sec system glycosylation chaperone GtfB"/>
    <property type="match status" value="1"/>
</dbReference>
<keyword evidence="6" id="KW-1185">Reference proteome</keyword>
<comment type="similarity">
    <text evidence="4">Belongs to the GtfB family.</text>
</comment>
<name>A0ABS5AY44_9STRE</name>
<sequence length="450" mass="51686">MIQLFDLYSQETQDLHDSLQAAGFDCPTIVLEANGFLPDDMISPYLHLLSEERPSGKARFFNQIDRPPFWEIIGDHQGARVLDMGQEKARIRYADQAMGRLVKEVDWLDSKGQRRLTDHYDKYGRRFAQTAYDAGQQALTTTYYADDRQERIVENHQTGDLILTLENEPLRILKNRVDFLRFFLERMGYDLDHILFNSLANSFLLSYSLAGQAGQDILFWQEPIGDALPGNMQLILEQDQLRTQTIVIPDRATYEKARSLAGPEQQHKLLHLGYHYDFKRDNYLRKDALILTHSDQIEQLETLVTALPQLVFRIAALTEMSPKLLSMLSYQNVVLYQNASLKQLEELYLQADLYLDINQGGQVLQAVRWAFDSNLLLLGFEQTVHDRRYIASQHIFDSSQPQQLVAAIEQALADVEGMRSALLAQGRHANDVPLSLYQETLQRVLGGQHD</sequence>
<evidence type="ECO:0000313" key="5">
    <source>
        <dbReference type="EMBL" id="MBP2621168.1"/>
    </source>
</evidence>
<comment type="pathway">
    <text evidence="1 4">Protein modification; protein glycosylation.</text>
</comment>
<proteinExistence type="inferred from homology"/>